<sequence length="215" mass="25156">MKDLIVINYDNQTPTVSGRELHEALKVATHYKDWFPRMCEYGFREGKDYCSFLSDRSDGLPGKPRKDHAISIAMAKELCMLQRSEMGRKFRQYFISIEEAWNSPEKIMERALQITQQKAIEAERKIFALVEENETLEIALNSSLKFYTVAKYNRTFNMSWNLKQCQRIGKRLSAYCRSRAIEIRTCETNDERFGTVNSYPTTAWEDFLEVTPCVV</sequence>
<accession>A0A098B3N0</accession>
<dbReference type="AlphaFoldDB" id="A0A098B3N0"/>
<dbReference type="EMBL" id="LK996017">
    <property type="protein sequence ID" value="CDX03454.1"/>
    <property type="molecule type" value="Genomic_DNA"/>
</dbReference>
<dbReference type="InterPro" id="IPR013557">
    <property type="entry name" value="AntA/B_antirep"/>
</dbReference>
<organism evidence="2">
    <name type="scientific">Desulfitobacterium hafniense</name>
    <name type="common">Desulfitobacterium frappieri</name>
    <dbReference type="NCBI Taxonomy" id="49338"/>
    <lineage>
        <taxon>Bacteria</taxon>
        <taxon>Bacillati</taxon>
        <taxon>Bacillota</taxon>
        <taxon>Clostridia</taxon>
        <taxon>Eubacteriales</taxon>
        <taxon>Desulfitobacteriaceae</taxon>
        <taxon>Desulfitobacterium</taxon>
    </lineage>
</organism>
<evidence type="ECO:0000313" key="2">
    <source>
        <dbReference type="EMBL" id="CDX03454.1"/>
    </source>
</evidence>
<name>A0A098B3N0_DESHA</name>
<dbReference type="Pfam" id="PF08346">
    <property type="entry name" value="AntA"/>
    <property type="match status" value="1"/>
</dbReference>
<feature type="domain" description="AntA/AntB antirepressor" evidence="1">
    <location>
        <begin position="16"/>
        <end position="84"/>
    </location>
</feature>
<evidence type="ECO:0000259" key="1">
    <source>
        <dbReference type="Pfam" id="PF08346"/>
    </source>
</evidence>
<proteinExistence type="predicted"/>
<protein>
    <submittedName>
        <fullName evidence="2">Phage anti-repressor protein</fullName>
    </submittedName>
</protein>
<gene>
    <name evidence="2" type="ORF">DPCES_3568</name>
</gene>
<dbReference type="RefSeq" id="WP_208926035.1">
    <property type="nucleotide sequence ID" value="NZ_LK996017.1"/>
</dbReference>
<dbReference type="PATRIC" id="fig|49338.4.peg.3833"/>
<reference evidence="2" key="1">
    <citation type="submission" date="2014-07" db="EMBL/GenBank/DDBJ databases">
        <authorList>
            <person name="Hornung V.Bastian."/>
        </authorList>
    </citation>
    <scope>NUCLEOTIDE SEQUENCE</scope>
    <source>
        <strain evidence="2">PCE-S</strain>
    </source>
</reference>